<proteinExistence type="predicted"/>
<dbReference type="InterPro" id="IPR011604">
    <property type="entry name" value="PDDEXK-like_dom_sf"/>
</dbReference>
<dbReference type="SUPFAM" id="SSF52540">
    <property type="entry name" value="P-loop containing nucleoside triphosphate hydrolases"/>
    <property type="match status" value="1"/>
</dbReference>
<dbReference type="EMBL" id="RZNZ01000011">
    <property type="protein sequence ID" value="KAA8819281.1"/>
    <property type="molecule type" value="Genomic_DNA"/>
</dbReference>
<dbReference type="InterPro" id="IPR014016">
    <property type="entry name" value="UvrD-like_ATP-bd"/>
</dbReference>
<evidence type="ECO:0000256" key="3">
    <source>
        <dbReference type="ARBA" id="ARBA00022763"/>
    </source>
</evidence>
<protein>
    <recommendedName>
        <fullName evidence="12">DNA 3'-5' helicase</fullName>
        <ecNumber evidence="12">5.6.2.4</ecNumber>
    </recommendedName>
</protein>
<reference evidence="20 21" key="1">
    <citation type="journal article" date="2019" name="Syst. Appl. Microbiol.">
        <title>Characterization of Bifidobacterium species in feaces of the Egyptian fruit bat: Description of B. vespertilionis sp. nov. and B. rousetti sp. nov.</title>
        <authorList>
            <person name="Modesto M."/>
            <person name="Satti M."/>
            <person name="Watanabe K."/>
            <person name="Puglisi E."/>
            <person name="Morelli L."/>
            <person name="Huang C.-H."/>
            <person name="Liou J.-S."/>
            <person name="Miyashita M."/>
            <person name="Tamura T."/>
            <person name="Saito S."/>
            <person name="Mori K."/>
            <person name="Huang L."/>
            <person name="Sciavilla P."/>
            <person name="Sandri C."/>
            <person name="Spiezio C."/>
            <person name="Vitali F."/>
            <person name="Cavalieri D."/>
            <person name="Perpetuini G."/>
            <person name="Tofalo R."/>
            <person name="Bonetti A."/>
            <person name="Arita M."/>
            <person name="Mattarelli P."/>
        </authorList>
    </citation>
    <scope>NUCLEOTIDE SEQUENCE [LARGE SCALE GENOMIC DNA]</scope>
    <source>
        <strain evidence="18 21">RST16</strain>
        <strain evidence="19 20">RST8</strain>
    </source>
</reference>
<dbReference type="GO" id="GO:0043138">
    <property type="term" value="F:3'-5' DNA helicase activity"/>
    <property type="evidence" value="ECO:0007669"/>
    <property type="project" value="UniProtKB-EC"/>
</dbReference>
<gene>
    <name evidence="19" type="ORF">EM848_06685</name>
    <name evidence="18" type="ORF">EMO90_08555</name>
</gene>
<dbReference type="Gene3D" id="3.90.320.10">
    <property type="match status" value="1"/>
</dbReference>
<evidence type="ECO:0000313" key="21">
    <source>
        <dbReference type="Proteomes" id="UP000374630"/>
    </source>
</evidence>
<dbReference type="Gene3D" id="3.40.50.300">
    <property type="entry name" value="P-loop containing nucleotide triphosphate hydrolases"/>
    <property type="match status" value="4"/>
</dbReference>
<feature type="compositionally biased region" description="Low complexity" evidence="15">
    <location>
        <begin position="1012"/>
        <end position="1023"/>
    </location>
</feature>
<dbReference type="Pfam" id="PF12705">
    <property type="entry name" value="PDDEXK_1"/>
    <property type="match status" value="1"/>
</dbReference>
<feature type="compositionally biased region" description="Polar residues" evidence="15">
    <location>
        <begin position="16"/>
        <end position="26"/>
    </location>
</feature>
<dbReference type="GO" id="GO:0005829">
    <property type="term" value="C:cytosol"/>
    <property type="evidence" value="ECO:0007669"/>
    <property type="project" value="TreeGrafter"/>
</dbReference>
<organism evidence="19 20">
    <name type="scientific">Bifidobacterium vespertilionis</name>
    <dbReference type="NCBI Taxonomy" id="2562524"/>
    <lineage>
        <taxon>Bacteria</taxon>
        <taxon>Bacillati</taxon>
        <taxon>Actinomycetota</taxon>
        <taxon>Actinomycetes</taxon>
        <taxon>Bifidobacteriales</taxon>
        <taxon>Bifidobacteriaceae</taxon>
        <taxon>Bifidobacterium</taxon>
    </lineage>
</organism>
<evidence type="ECO:0000259" key="16">
    <source>
        <dbReference type="PROSITE" id="PS51198"/>
    </source>
</evidence>
<feature type="region of interest" description="Disordered" evidence="15">
    <location>
        <begin position="818"/>
        <end position="837"/>
    </location>
</feature>
<evidence type="ECO:0000259" key="17">
    <source>
        <dbReference type="PROSITE" id="PS51217"/>
    </source>
</evidence>
<keyword evidence="8" id="KW-0238">DNA-binding</keyword>
<evidence type="ECO:0000256" key="6">
    <source>
        <dbReference type="ARBA" id="ARBA00022839"/>
    </source>
</evidence>
<dbReference type="GO" id="GO:0004527">
    <property type="term" value="F:exonuclease activity"/>
    <property type="evidence" value="ECO:0007669"/>
    <property type="project" value="UniProtKB-KW"/>
</dbReference>
<feature type="domain" description="UvrD-like helicase ATP-binding" evidence="16">
    <location>
        <begin position="31"/>
        <end position="424"/>
    </location>
</feature>
<evidence type="ECO:0000313" key="19">
    <source>
        <dbReference type="EMBL" id="KAA8823189.1"/>
    </source>
</evidence>
<dbReference type="PROSITE" id="PS51217">
    <property type="entry name" value="UVRD_HELICASE_CTER"/>
    <property type="match status" value="1"/>
</dbReference>
<accession>A0A5J5DU65</accession>
<dbReference type="OrthoDB" id="4812256at2"/>
<keyword evidence="3" id="KW-0227">DNA damage</keyword>
<keyword evidence="6" id="KW-0269">Exonuclease</keyword>
<dbReference type="GO" id="GO:0005524">
    <property type="term" value="F:ATP binding"/>
    <property type="evidence" value="ECO:0007669"/>
    <property type="project" value="UniProtKB-UniRule"/>
</dbReference>
<evidence type="ECO:0000256" key="2">
    <source>
        <dbReference type="ARBA" id="ARBA00022741"/>
    </source>
</evidence>
<evidence type="ECO:0000256" key="10">
    <source>
        <dbReference type="ARBA" id="ARBA00023235"/>
    </source>
</evidence>
<keyword evidence="2 14" id="KW-0547">Nucleotide-binding</keyword>
<evidence type="ECO:0000256" key="5">
    <source>
        <dbReference type="ARBA" id="ARBA00022806"/>
    </source>
</evidence>
<comment type="caution">
    <text evidence="19">The sequence shown here is derived from an EMBL/GenBank/DDBJ whole genome shotgun (WGS) entry which is preliminary data.</text>
</comment>
<keyword evidence="10" id="KW-0413">Isomerase</keyword>
<evidence type="ECO:0000256" key="12">
    <source>
        <dbReference type="ARBA" id="ARBA00034808"/>
    </source>
</evidence>
<dbReference type="GO" id="GO:0033202">
    <property type="term" value="C:DNA helicase complex"/>
    <property type="evidence" value="ECO:0007669"/>
    <property type="project" value="TreeGrafter"/>
</dbReference>
<dbReference type="PROSITE" id="PS51198">
    <property type="entry name" value="UVRD_HELICASE_ATP_BIND"/>
    <property type="match status" value="1"/>
</dbReference>
<dbReference type="Gene3D" id="1.10.486.10">
    <property type="entry name" value="PCRA, domain 4"/>
    <property type="match status" value="1"/>
</dbReference>
<comment type="catalytic activity">
    <reaction evidence="11">
        <text>Couples ATP hydrolysis with the unwinding of duplex DNA by translocating in the 3'-5' direction.</text>
        <dbReference type="EC" id="5.6.2.4"/>
    </reaction>
</comment>
<dbReference type="InterPro" id="IPR014017">
    <property type="entry name" value="DNA_helicase_UvrD-like_C"/>
</dbReference>
<evidence type="ECO:0000256" key="11">
    <source>
        <dbReference type="ARBA" id="ARBA00034617"/>
    </source>
</evidence>
<evidence type="ECO:0000256" key="4">
    <source>
        <dbReference type="ARBA" id="ARBA00022801"/>
    </source>
</evidence>
<dbReference type="PANTHER" id="PTHR11070:SF55">
    <property type="entry name" value="DNA 3'-5' HELICASE"/>
    <property type="match status" value="1"/>
</dbReference>
<keyword evidence="7 14" id="KW-0067">ATP-binding</keyword>
<sequence length="1378" mass="147221">MLRRNGHRLRSAASEVRQTMSENNPNKPAFTPSPEQAAVLDAPVDADVLVVAGAGSGKTFTMTQRIIRLIGRGVAPETILGLTFTRKAASELLSRVSAATESASAQSSGRQTGGRRSAVLKPQVSTYDAFFQSIVRQYGLLVGFDQNTQPLSEAGAYQLACEVIDDRFDLVRQARADGLDMGAFPTLAAGVLALNNAIGGSMIGEGCASVDEAIDRVRAWDRAFLERLDQAIGDQPVPDEAPKTPSKPRGKKDIERKLAQWRQARDEALHATCVYNCDQLRQTVRKREVLLSLVEAYHAAKRRLNLAEFGDFTIAAYQLVTRFPAIGEEYRRRYGHVLLDEYQDTSTTQATLLATLFHVQQGPWANLVGPSHNPRTAVSAVGDPFQSIYAWRGASPGAFRMFQHDFGIDPSTKPYALSVTRRNAGLVLDAANALTLPLRRSPRRPGSSLMREVDVPALSALPGKEDGTIGLLGYQTLGQEIDGVVRFIKAAAAKWRGDGAGVDGGTGADGVSKPDLSPHVAVLFRSKTRMPVFREALEAAGLATLTVGYSALLERPDVRDVLAILHVAGDHTDAASLMRLLATPRYAVSAADLAALADLAERLNVEYRFRALVTAGLADADVPRAQWVDAVKAHRDEVANAVFLPDLLLRDDLAALLDRAVQAGTLSAAGSDAAIRASDVLRRVRAVVGHPLADVVRTAVAALDLDIDAVVAQAIARPEGPVLPAMAHAPVEAVVDLVDTYVQEIVEGATPNLNGFMAWVDSLRAVPDETQSVPDQPADVVLMTVHQSKGLEWDAVAVVGLSKGDFPSSQGDYLRVDADPDHPGRLGDDGSWTPPEYRESARTWLSDPAAVPVPMRVDAGILPRFPHDAAVGASGETDEVSDPIAALGALDDVETIDDEVFGSMRAADDTASDADRDAWYLTQGEEYGRRLHADERRLAYVALTRAKTDALLTFCESGSVSRDPVAAGLTKPLDVERKASDFWLEVHDALAGRAGRVTADRAVREAIGEGDAGSAGDAAAGGAVRPDASGRPDAPAGYFLGDDAAGYARAVVGAAWRDPLDAHADDVVPLAWPGEMSDRVGGALARSAAMVEERMARHVQDADGGGMSGASAEVPADSLLARARMLCDDEDLMTGGLTGVPAADLDAAVKARGMRIAGGGRQSVTALQALSGHLSERESRDYWRGIVRPIPRVASPNAEAGTIFHAWAERFLDARIDADRPDAPSLAGETEELGVWQRRLLGSPWAERMPVAAEQQIVVSVPELDGKIINGKLDAVFFGGLSDAPGAGADASRRTIIDWKTGRRPVKREDVERKLAQLDLYRLLYSRVEGVPIESIDAALYYVSEPDPSRRTIAAARKSAGGILGQLELEVPEGSDTD</sequence>
<keyword evidence="1" id="KW-0540">Nuclease</keyword>
<evidence type="ECO:0000256" key="1">
    <source>
        <dbReference type="ARBA" id="ARBA00022722"/>
    </source>
</evidence>
<dbReference type="Pfam" id="PF00580">
    <property type="entry name" value="UvrD-helicase"/>
    <property type="match status" value="1"/>
</dbReference>
<evidence type="ECO:0000313" key="20">
    <source>
        <dbReference type="Proteomes" id="UP000345527"/>
    </source>
</evidence>
<feature type="region of interest" description="Disordered" evidence="15">
    <location>
        <begin position="1"/>
        <end position="34"/>
    </location>
</feature>
<evidence type="ECO:0000313" key="18">
    <source>
        <dbReference type="EMBL" id="KAA8819281.1"/>
    </source>
</evidence>
<keyword evidence="21" id="KW-1185">Reference proteome</keyword>
<dbReference type="InterPro" id="IPR038726">
    <property type="entry name" value="PDDEXK_AddAB-type"/>
</dbReference>
<dbReference type="Pfam" id="PF13361">
    <property type="entry name" value="UvrD_C"/>
    <property type="match status" value="2"/>
</dbReference>
<evidence type="ECO:0000256" key="13">
    <source>
        <dbReference type="ARBA" id="ARBA00048988"/>
    </source>
</evidence>
<dbReference type="PANTHER" id="PTHR11070">
    <property type="entry name" value="UVRD / RECB / PCRA DNA HELICASE FAMILY MEMBER"/>
    <property type="match status" value="1"/>
</dbReference>
<keyword evidence="4 14" id="KW-0378">Hydrolase</keyword>
<dbReference type="InterPro" id="IPR027417">
    <property type="entry name" value="P-loop_NTPase"/>
</dbReference>
<evidence type="ECO:0000256" key="8">
    <source>
        <dbReference type="ARBA" id="ARBA00023125"/>
    </source>
</evidence>
<feature type="binding site" evidence="14">
    <location>
        <begin position="52"/>
        <end position="59"/>
    </location>
    <ligand>
        <name>ATP</name>
        <dbReference type="ChEBI" id="CHEBI:30616"/>
    </ligand>
</feature>
<feature type="compositionally biased region" description="Basic and acidic residues" evidence="15">
    <location>
        <begin position="818"/>
        <end position="828"/>
    </location>
</feature>
<dbReference type="EMBL" id="RZOA01000011">
    <property type="protein sequence ID" value="KAA8823189.1"/>
    <property type="molecule type" value="Genomic_DNA"/>
</dbReference>
<dbReference type="Proteomes" id="UP000374630">
    <property type="component" value="Unassembled WGS sequence"/>
</dbReference>
<dbReference type="Proteomes" id="UP000345527">
    <property type="component" value="Unassembled WGS sequence"/>
</dbReference>
<dbReference type="EC" id="5.6.2.4" evidence="12"/>
<dbReference type="GO" id="GO:0000725">
    <property type="term" value="P:recombinational repair"/>
    <property type="evidence" value="ECO:0007669"/>
    <property type="project" value="TreeGrafter"/>
</dbReference>
<comment type="catalytic activity">
    <reaction evidence="13">
        <text>ATP + H2O = ADP + phosphate + H(+)</text>
        <dbReference type="Rhea" id="RHEA:13065"/>
        <dbReference type="ChEBI" id="CHEBI:15377"/>
        <dbReference type="ChEBI" id="CHEBI:15378"/>
        <dbReference type="ChEBI" id="CHEBI:30616"/>
        <dbReference type="ChEBI" id="CHEBI:43474"/>
        <dbReference type="ChEBI" id="CHEBI:456216"/>
        <dbReference type="EC" id="5.6.2.4"/>
    </reaction>
</comment>
<name>A0A5J5DU65_9BIFI</name>
<dbReference type="InterPro" id="IPR000212">
    <property type="entry name" value="DNA_helicase_UvrD/REP"/>
</dbReference>
<dbReference type="CDD" id="cd17932">
    <property type="entry name" value="DEXQc_UvrD"/>
    <property type="match status" value="1"/>
</dbReference>
<dbReference type="GO" id="GO:0003677">
    <property type="term" value="F:DNA binding"/>
    <property type="evidence" value="ECO:0007669"/>
    <property type="project" value="UniProtKB-KW"/>
</dbReference>
<keyword evidence="5 14" id="KW-0347">Helicase</keyword>
<evidence type="ECO:0000256" key="7">
    <source>
        <dbReference type="ARBA" id="ARBA00022840"/>
    </source>
</evidence>
<feature type="domain" description="UvrD-like helicase C-terminal" evidence="17">
    <location>
        <begin position="425"/>
        <end position="790"/>
    </location>
</feature>
<feature type="compositionally biased region" description="Basic residues" evidence="15">
    <location>
        <begin position="1"/>
        <end position="10"/>
    </location>
</feature>
<evidence type="ECO:0000256" key="9">
    <source>
        <dbReference type="ARBA" id="ARBA00023204"/>
    </source>
</evidence>
<evidence type="ECO:0000256" key="15">
    <source>
        <dbReference type="SAM" id="MobiDB-lite"/>
    </source>
</evidence>
<keyword evidence="9" id="KW-0234">DNA repair</keyword>
<evidence type="ECO:0000256" key="14">
    <source>
        <dbReference type="PROSITE-ProRule" id="PRU00560"/>
    </source>
</evidence>
<feature type="region of interest" description="Disordered" evidence="15">
    <location>
        <begin position="1008"/>
        <end position="1029"/>
    </location>
</feature>
<feature type="region of interest" description="Disordered" evidence="15">
    <location>
        <begin position="234"/>
        <end position="254"/>
    </location>
</feature>